<sequence length="389" mass="44495">MSEFAKLAQDFVEATSLLVGQRTINIMDQKGIIIASTEKHRIGDFHQGAAEVLETGKPVLIKKEDLPHYPGTKEGYNMPIFLNDEIIGVVGIFGCEEEVQSIANLLRVYVTQSFSQLQMTQKQNLEAELRNQLLRLLLFGGESQKEMITKLCGMLNLQMEFPIRIILLYERARERNMKHLLDYSQLIQNLIWKNVLDRRRDVFGIQNADYVILLGGGEQQEMQKRLDKLLHEIETEGVWNAAVSSPCRNLEEISAGMREVSVLRNRKGGTIQNLEEHACRMQYLLGSLTVQEGARTVVSMLRRLEDQHGGNQAEQLLRTARVYYECGGSVAKAAEQLNLHKNTLLYRMKQLYQTLKLEQDTAFVREFFIRMLLEYRNMPAGGKSPDGME</sequence>
<protein>
    <submittedName>
        <fullName evidence="3">Sugar diacid recognition domain-containing protein</fullName>
    </submittedName>
</protein>
<dbReference type="Proteomes" id="UP001437460">
    <property type="component" value="Unassembled WGS sequence"/>
</dbReference>
<dbReference type="InterPro" id="IPR009057">
    <property type="entry name" value="Homeodomain-like_sf"/>
</dbReference>
<dbReference type="PANTHER" id="PTHR33744:SF15">
    <property type="entry name" value="CARBOHYDRATE DIACID REGULATOR"/>
    <property type="match status" value="1"/>
</dbReference>
<feature type="domain" description="PucR C-terminal helix-turn-helix" evidence="2">
    <location>
        <begin position="316"/>
        <end position="358"/>
    </location>
</feature>
<dbReference type="InterPro" id="IPR025736">
    <property type="entry name" value="PucR_C-HTH_dom"/>
</dbReference>
<dbReference type="EMBL" id="JBBMFJ010000041">
    <property type="protein sequence ID" value="MEQ2564379.1"/>
    <property type="molecule type" value="Genomic_DNA"/>
</dbReference>
<dbReference type="Pfam" id="PF05651">
    <property type="entry name" value="Diacid_rec"/>
    <property type="match status" value="1"/>
</dbReference>
<name>A0ABV1HPX3_9FIRM</name>
<evidence type="ECO:0000259" key="1">
    <source>
        <dbReference type="Pfam" id="PF05651"/>
    </source>
</evidence>
<dbReference type="RefSeq" id="WP_349230383.1">
    <property type="nucleotide sequence ID" value="NZ_JBBMFJ010000041.1"/>
</dbReference>
<dbReference type="InterPro" id="IPR042070">
    <property type="entry name" value="PucR_C-HTH_sf"/>
</dbReference>
<gene>
    <name evidence="3" type="ORF">WMO41_14615</name>
</gene>
<dbReference type="InterPro" id="IPR051448">
    <property type="entry name" value="CdaR-like_regulators"/>
</dbReference>
<evidence type="ECO:0000313" key="3">
    <source>
        <dbReference type="EMBL" id="MEQ2564379.1"/>
    </source>
</evidence>
<reference evidence="3 4" key="1">
    <citation type="submission" date="2024-03" db="EMBL/GenBank/DDBJ databases">
        <title>Human intestinal bacterial collection.</title>
        <authorList>
            <person name="Pauvert C."/>
            <person name="Hitch T.C.A."/>
            <person name="Clavel T."/>
        </authorList>
    </citation>
    <scope>NUCLEOTIDE SEQUENCE [LARGE SCALE GENOMIC DNA]</scope>
    <source>
        <strain evidence="3 4">CLA-AP-H27</strain>
    </source>
</reference>
<organism evidence="3 4">
    <name type="scientific">Ventrimonas faecis</name>
    <dbReference type="NCBI Taxonomy" id="3133170"/>
    <lineage>
        <taxon>Bacteria</taxon>
        <taxon>Bacillati</taxon>
        <taxon>Bacillota</taxon>
        <taxon>Clostridia</taxon>
        <taxon>Lachnospirales</taxon>
        <taxon>Lachnospiraceae</taxon>
        <taxon>Ventrimonas</taxon>
    </lineage>
</organism>
<dbReference type="Gene3D" id="1.10.10.2840">
    <property type="entry name" value="PucR C-terminal helix-turn-helix domain"/>
    <property type="match status" value="1"/>
</dbReference>
<feature type="domain" description="Putative sugar diacid recognition" evidence="1">
    <location>
        <begin position="6"/>
        <end position="134"/>
    </location>
</feature>
<dbReference type="PANTHER" id="PTHR33744">
    <property type="entry name" value="CARBOHYDRATE DIACID REGULATOR"/>
    <property type="match status" value="1"/>
</dbReference>
<accession>A0ABV1HPX3</accession>
<dbReference type="SUPFAM" id="SSF46689">
    <property type="entry name" value="Homeodomain-like"/>
    <property type="match status" value="1"/>
</dbReference>
<evidence type="ECO:0000313" key="4">
    <source>
        <dbReference type="Proteomes" id="UP001437460"/>
    </source>
</evidence>
<dbReference type="Pfam" id="PF13556">
    <property type="entry name" value="HTH_30"/>
    <property type="match status" value="1"/>
</dbReference>
<keyword evidence="4" id="KW-1185">Reference proteome</keyword>
<evidence type="ECO:0000259" key="2">
    <source>
        <dbReference type="Pfam" id="PF13556"/>
    </source>
</evidence>
<proteinExistence type="predicted"/>
<comment type="caution">
    <text evidence="3">The sequence shown here is derived from an EMBL/GenBank/DDBJ whole genome shotgun (WGS) entry which is preliminary data.</text>
</comment>
<dbReference type="InterPro" id="IPR029151">
    <property type="entry name" value="Sensor-like_sf"/>
</dbReference>
<dbReference type="InterPro" id="IPR008599">
    <property type="entry name" value="Diacid_rec"/>
</dbReference>
<dbReference type="SUPFAM" id="SSF103190">
    <property type="entry name" value="Sensory domain-like"/>
    <property type="match status" value="1"/>
</dbReference>